<evidence type="ECO:0000259" key="1">
    <source>
        <dbReference type="Pfam" id="PF09906"/>
    </source>
</evidence>
<name>A0A9E8SES2_9FLAO</name>
<dbReference type="Pfam" id="PF09906">
    <property type="entry name" value="DUF2135"/>
    <property type="match status" value="1"/>
</dbReference>
<evidence type="ECO:0000313" key="2">
    <source>
        <dbReference type="EMBL" id="WAC02614.1"/>
    </source>
</evidence>
<reference evidence="2" key="1">
    <citation type="submission" date="2022-11" db="EMBL/GenBank/DDBJ databases">
        <title>Lacinutrix neustonica HL-RS19T sp. nov., isolated from the surface microlayer sample of brackish Lake Shihwa.</title>
        <authorList>
            <person name="Choi J.Y."/>
            <person name="Hwang C.Y."/>
        </authorList>
    </citation>
    <scope>NUCLEOTIDE SEQUENCE</scope>
    <source>
        <strain evidence="2">HL-RS19</strain>
    </source>
</reference>
<dbReference type="AlphaFoldDB" id="A0A9E8SES2"/>
<sequence>MSSDGIASINVLNEASGTVIYGNRGGDGVIVITTKKGLIKHAERIETLNKKINEVVQFKDWTPEANYLKQLSTTNSIEEAYELYLEIRKNYYNTPTFFIDVADFFEAKKEREIAIKILSNLAEIELDNHEVLRALAYKLESFEAYDVALNVYKEVMRLRPEEPQSTRDLALAYENVGNYQKAFDLLFTIINGDLVEKDLNGRFHGIEQLAFIEAGHIYQRYKDKLKLTSTQEGLIKPITTDLRVVADWNHNNTDLDLYIENPKGETISYKQKSTRYGDRLSEDMTEGYGPEEYLIKETLKGAYNIKLNYYSDTVQKISGPTVVKVTIFKNYGKENEIKHIIIYRLDKEEEEIEIGGISFI</sequence>
<dbReference type="Proteomes" id="UP001164705">
    <property type="component" value="Chromosome"/>
</dbReference>
<feature type="domain" description="DUF2135" evidence="1">
    <location>
        <begin position="299"/>
        <end position="344"/>
    </location>
</feature>
<dbReference type="KEGG" id="lnu:N7U66_02675"/>
<proteinExistence type="predicted"/>
<dbReference type="InterPro" id="IPR019220">
    <property type="entry name" value="DUF2135"/>
</dbReference>
<dbReference type="InterPro" id="IPR011990">
    <property type="entry name" value="TPR-like_helical_dom_sf"/>
</dbReference>
<protein>
    <submittedName>
        <fullName evidence="2">DUF2135 domain-containing protein</fullName>
    </submittedName>
</protein>
<dbReference type="Gene3D" id="1.25.40.10">
    <property type="entry name" value="Tetratricopeptide repeat domain"/>
    <property type="match status" value="1"/>
</dbReference>
<dbReference type="SUPFAM" id="SSF48452">
    <property type="entry name" value="TPR-like"/>
    <property type="match status" value="1"/>
</dbReference>
<dbReference type="Gene3D" id="2.60.120.380">
    <property type="match status" value="1"/>
</dbReference>
<dbReference type="EMBL" id="CP113088">
    <property type="protein sequence ID" value="WAC02614.1"/>
    <property type="molecule type" value="Genomic_DNA"/>
</dbReference>
<organism evidence="2 3">
    <name type="scientific">Lacinutrix neustonica</name>
    <dbReference type="NCBI Taxonomy" id="2980107"/>
    <lineage>
        <taxon>Bacteria</taxon>
        <taxon>Pseudomonadati</taxon>
        <taxon>Bacteroidota</taxon>
        <taxon>Flavobacteriia</taxon>
        <taxon>Flavobacteriales</taxon>
        <taxon>Flavobacteriaceae</taxon>
        <taxon>Lacinutrix</taxon>
    </lineage>
</organism>
<keyword evidence="3" id="KW-1185">Reference proteome</keyword>
<accession>A0A9E8SES2</accession>
<evidence type="ECO:0000313" key="3">
    <source>
        <dbReference type="Proteomes" id="UP001164705"/>
    </source>
</evidence>
<dbReference type="RefSeq" id="WP_267677211.1">
    <property type="nucleotide sequence ID" value="NZ_CP113088.1"/>
</dbReference>
<gene>
    <name evidence="2" type="ORF">N7U66_02675</name>
</gene>